<evidence type="ECO:0000259" key="3">
    <source>
        <dbReference type="PROSITE" id="PS51677"/>
    </source>
</evidence>
<dbReference type="PANTHER" id="PTHR34216:SF3">
    <property type="entry name" value="POLY-BETA-1,6-N-ACETYL-D-GLUCOSAMINE N-DEACETYLASE"/>
    <property type="match status" value="1"/>
</dbReference>
<dbReference type="STRING" id="1797533.A2731_00740"/>
<dbReference type="GO" id="GO:0005975">
    <property type="term" value="P:carbohydrate metabolic process"/>
    <property type="evidence" value="ECO:0007669"/>
    <property type="project" value="InterPro"/>
</dbReference>
<dbReference type="PANTHER" id="PTHR34216">
    <property type="match status" value="1"/>
</dbReference>
<dbReference type="Gene3D" id="3.20.20.370">
    <property type="entry name" value="Glycoside hydrolase/deacetylase"/>
    <property type="match status" value="1"/>
</dbReference>
<evidence type="ECO:0000256" key="2">
    <source>
        <dbReference type="ARBA" id="ARBA00022729"/>
    </source>
</evidence>
<dbReference type="AlphaFoldDB" id="A0A1G1XY23"/>
<comment type="subcellular location">
    <subcellularLocation>
        <location evidence="1">Secreted</location>
    </subcellularLocation>
</comment>
<dbReference type="EMBL" id="MHIC01000023">
    <property type="protein sequence ID" value="OGY44834.1"/>
    <property type="molecule type" value="Genomic_DNA"/>
</dbReference>
<dbReference type="Proteomes" id="UP000176241">
    <property type="component" value="Unassembled WGS sequence"/>
</dbReference>
<dbReference type="GO" id="GO:0016810">
    <property type="term" value="F:hydrolase activity, acting on carbon-nitrogen (but not peptide) bonds"/>
    <property type="evidence" value="ECO:0007669"/>
    <property type="project" value="InterPro"/>
</dbReference>
<evidence type="ECO:0000256" key="1">
    <source>
        <dbReference type="ARBA" id="ARBA00004613"/>
    </source>
</evidence>
<evidence type="ECO:0000313" key="5">
    <source>
        <dbReference type="Proteomes" id="UP000176241"/>
    </source>
</evidence>
<dbReference type="SUPFAM" id="SSF88713">
    <property type="entry name" value="Glycoside hydrolase/deacetylase"/>
    <property type="match status" value="1"/>
</dbReference>
<dbReference type="Pfam" id="PF01522">
    <property type="entry name" value="Polysacc_deac_1"/>
    <property type="match status" value="1"/>
</dbReference>
<evidence type="ECO:0000313" key="4">
    <source>
        <dbReference type="EMBL" id="OGY44834.1"/>
    </source>
</evidence>
<dbReference type="PROSITE" id="PS51677">
    <property type="entry name" value="NODB"/>
    <property type="match status" value="1"/>
</dbReference>
<comment type="caution">
    <text evidence="4">The sequence shown here is derived from an EMBL/GenBank/DDBJ whole genome shotgun (WGS) entry which is preliminary data.</text>
</comment>
<name>A0A1G1XY23_9BACT</name>
<organism evidence="4 5">
    <name type="scientific">Candidatus Buchananbacteria bacterium RIFCSPHIGHO2_01_FULL_39_8</name>
    <dbReference type="NCBI Taxonomy" id="1797533"/>
    <lineage>
        <taxon>Bacteria</taxon>
        <taxon>Candidatus Buchananiibacteriota</taxon>
    </lineage>
</organism>
<reference evidence="4 5" key="1">
    <citation type="journal article" date="2016" name="Nat. Commun.">
        <title>Thousands of microbial genomes shed light on interconnected biogeochemical processes in an aquifer system.</title>
        <authorList>
            <person name="Anantharaman K."/>
            <person name="Brown C.T."/>
            <person name="Hug L.A."/>
            <person name="Sharon I."/>
            <person name="Castelle C.J."/>
            <person name="Probst A.J."/>
            <person name="Thomas B.C."/>
            <person name="Singh A."/>
            <person name="Wilkins M.J."/>
            <person name="Karaoz U."/>
            <person name="Brodie E.L."/>
            <person name="Williams K.H."/>
            <person name="Hubbard S.S."/>
            <person name="Banfield J.F."/>
        </authorList>
    </citation>
    <scope>NUCLEOTIDE SEQUENCE [LARGE SCALE GENOMIC DNA]</scope>
</reference>
<dbReference type="InterPro" id="IPR011330">
    <property type="entry name" value="Glyco_hydro/deAcase_b/a-brl"/>
</dbReference>
<gene>
    <name evidence="4" type="ORF">A2731_00740</name>
</gene>
<dbReference type="InterPro" id="IPR051398">
    <property type="entry name" value="Polysacch_Deacetylase"/>
</dbReference>
<accession>A0A1G1XY23</accession>
<dbReference type="InterPro" id="IPR002509">
    <property type="entry name" value="NODB_dom"/>
</dbReference>
<dbReference type="GO" id="GO:0005576">
    <property type="term" value="C:extracellular region"/>
    <property type="evidence" value="ECO:0007669"/>
    <property type="project" value="UniProtKB-SubCell"/>
</dbReference>
<keyword evidence="2" id="KW-0732">Signal</keyword>
<proteinExistence type="predicted"/>
<sequence length="311" mass="35838">MNRTIIINYHYIYDQAPVLPGFRGVTTDLFLKQIAALKKHFEIISLANYVSDRKRPGRFCVLTFDDSLLENYEIVFNILKQEKLLGTFFVPSQPYINQELLNVQRILMLIGKLGVEEFSKKFYSLAKKIGIKREAKTIIDINEAYRYDTLAVRDFKFDLNYQIKYPILGQVLKEVFVKEFGNEQAIVEKIYMTENQLKEMEQAGMGFGIHTHTHRILSRLSKTEQKVEITKAKNFLDKTLDQDSKFISYPFGMPGTINQDTLAVLSGAGIGFGLTVYRQTNNGSEEPLLIHRYDVNDVFETNGDLKENFIG</sequence>
<protein>
    <recommendedName>
        <fullName evidence="3">NodB homology domain-containing protein</fullName>
    </recommendedName>
</protein>
<feature type="domain" description="NodB homology" evidence="3">
    <location>
        <begin position="58"/>
        <end position="311"/>
    </location>
</feature>